<accession>A0A017SGA2</accession>
<organism evidence="1 2">
    <name type="scientific">Aspergillus ruber (strain CBS 135680)</name>
    <dbReference type="NCBI Taxonomy" id="1388766"/>
    <lineage>
        <taxon>Eukaryota</taxon>
        <taxon>Fungi</taxon>
        <taxon>Dikarya</taxon>
        <taxon>Ascomycota</taxon>
        <taxon>Pezizomycotina</taxon>
        <taxon>Eurotiomycetes</taxon>
        <taxon>Eurotiomycetidae</taxon>
        <taxon>Eurotiales</taxon>
        <taxon>Aspergillaceae</taxon>
        <taxon>Aspergillus</taxon>
        <taxon>Aspergillus subgen. Aspergillus</taxon>
    </lineage>
</organism>
<keyword evidence="2" id="KW-1185">Reference proteome</keyword>
<dbReference type="GeneID" id="63698580"/>
<reference evidence="2" key="1">
    <citation type="journal article" date="2014" name="Nat. Commun.">
        <title>Genomic adaptations of the halophilic Dead Sea filamentous fungus Eurotium rubrum.</title>
        <authorList>
            <person name="Kis-Papo T."/>
            <person name="Weig A.R."/>
            <person name="Riley R."/>
            <person name="Persoh D."/>
            <person name="Salamov A."/>
            <person name="Sun H."/>
            <person name="Lipzen A."/>
            <person name="Wasser S.P."/>
            <person name="Rambold G."/>
            <person name="Grigoriev I.V."/>
            <person name="Nevo E."/>
        </authorList>
    </citation>
    <scope>NUCLEOTIDE SEQUENCE [LARGE SCALE GENOMIC DNA]</scope>
    <source>
        <strain evidence="2">CBS 135680</strain>
    </source>
</reference>
<sequence length="310" mass="34644">MLSSSSPRICDTQGPGVEPAALIATALSQNGVPAALWGLHASALYDGELVPLDIEIIINDADQERAFAILTSDGFLPSIPDENPRPPDMGYTNWREQYSSPSHYRDRRKFYHGTPIYELPPRQTNPNPEHDSTRPWIIIYSAEFAGLAPIPSWTNLTQDTRFAPLSALPKAIAICHVPTDLRNCLVPTFESLVESEMHVLLQHTELKSASWAHHMDQLSALAHSGCCYGGMDGLSEIVSPRFKHFTVWIWHSQRGRQDYRALKRLQSDYKNPRGRDRSSFAVGIVGCVVSIKAKFGRRISAFAHQRSNTI</sequence>
<dbReference type="AlphaFoldDB" id="A0A017SGA2"/>
<evidence type="ECO:0000313" key="2">
    <source>
        <dbReference type="Proteomes" id="UP000019804"/>
    </source>
</evidence>
<dbReference type="RefSeq" id="XP_040639691.1">
    <property type="nucleotide sequence ID" value="XM_040783456.1"/>
</dbReference>
<protein>
    <submittedName>
        <fullName evidence="1">Uncharacterized protein</fullName>
    </submittedName>
</protein>
<dbReference type="OrthoDB" id="4520106at2759"/>
<name>A0A017SGA2_ASPRC</name>
<dbReference type="HOGENOM" id="CLU_1012109_0_0_1"/>
<proteinExistence type="predicted"/>
<dbReference type="Proteomes" id="UP000019804">
    <property type="component" value="Unassembled WGS sequence"/>
</dbReference>
<gene>
    <name evidence="1" type="ORF">EURHEDRAFT_43927</name>
</gene>
<evidence type="ECO:0000313" key="1">
    <source>
        <dbReference type="EMBL" id="EYE96003.1"/>
    </source>
</evidence>
<dbReference type="EMBL" id="KK088420">
    <property type="protein sequence ID" value="EYE96003.1"/>
    <property type="molecule type" value="Genomic_DNA"/>
</dbReference>